<protein>
    <submittedName>
        <fullName evidence="1">Uncharacterized protein</fullName>
    </submittedName>
</protein>
<comment type="caution">
    <text evidence="1">The sequence shown here is derived from an EMBL/GenBank/DDBJ whole genome shotgun (WGS) entry which is preliminary data.</text>
</comment>
<reference evidence="1" key="1">
    <citation type="journal article" date="2015" name="Nature">
        <title>Complex archaea that bridge the gap between prokaryotes and eukaryotes.</title>
        <authorList>
            <person name="Spang A."/>
            <person name="Saw J.H."/>
            <person name="Jorgensen S.L."/>
            <person name="Zaremba-Niedzwiedzka K."/>
            <person name="Martijn J."/>
            <person name="Lind A.E."/>
            <person name="van Eijk R."/>
            <person name="Schleper C."/>
            <person name="Guy L."/>
            <person name="Ettema T.J."/>
        </authorList>
    </citation>
    <scope>NUCLEOTIDE SEQUENCE</scope>
</reference>
<organism evidence="1">
    <name type="scientific">marine sediment metagenome</name>
    <dbReference type="NCBI Taxonomy" id="412755"/>
    <lineage>
        <taxon>unclassified sequences</taxon>
        <taxon>metagenomes</taxon>
        <taxon>ecological metagenomes</taxon>
    </lineage>
</organism>
<gene>
    <name evidence="1" type="ORF">LCGC14_2139970</name>
</gene>
<name>A0A0F9GBU8_9ZZZZ</name>
<evidence type="ECO:0000313" key="1">
    <source>
        <dbReference type="EMBL" id="KKL66940.1"/>
    </source>
</evidence>
<dbReference type="AlphaFoldDB" id="A0A0F9GBU8"/>
<sequence>MDKEEFYRRSAGFREYLKTLSSEDKHILFLIFI</sequence>
<proteinExistence type="predicted"/>
<dbReference type="EMBL" id="LAZR01027041">
    <property type="protein sequence ID" value="KKL66940.1"/>
    <property type="molecule type" value="Genomic_DNA"/>
</dbReference>
<accession>A0A0F9GBU8</accession>